<dbReference type="SUPFAM" id="SSF51735">
    <property type="entry name" value="NAD(P)-binding Rossmann-fold domains"/>
    <property type="match status" value="1"/>
</dbReference>
<organism evidence="1 2">
    <name type="scientific">Allonocardiopsis opalescens</name>
    <dbReference type="NCBI Taxonomy" id="1144618"/>
    <lineage>
        <taxon>Bacteria</taxon>
        <taxon>Bacillati</taxon>
        <taxon>Actinomycetota</taxon>
        <taxon>Actinomycetes</taxon>
        <taxon>Streptosporangiales</taxon>
        <taxon>Allonocardiopsis</taxon>
    </lineage>
</organism>
<gene>
    <name evidence="1" type="ORF">CLV72_103232</name>
</gene>
<protein>
    <submittedName>
        <fullName evidence="1">Short subunit dehydrogenase-like uncharacterized protein</fullName>
    </submittedName>
</protein>
<sequence length="361" mass="36911">MEDEIWILGGTGRSGRAIAAELAARGRPPVLVGRNAERLAAEAARSGGGRTIAVDSLPAMATEITRQGPAVVINTVGPFAATALPIIRACLPASHYIDLANDVGSVAATLAGHDQAAAAGRTVVTAAGFGATAAESIVLRLRADRPDAAKVRVDVVPSFGVEKGVMGEALAASILDGLPGVEGGRRYQGRRIENGRLVPARIGADAAPLTLPDGTRVTTAGWPSGELLAAQRASGAPSVIAASSELPTSPLTRALMPVAMSLLEITPIRAFATRRLAEVSFEARERPREFSWAHALLEWPDGTRRAGWLRVGDAQAYTGAVPAEVAVRLAAGGAPAGAHTPAVLFGPGLAEACGGTYIVGD</sequence>
<proteinExistence type="predicted"/>
<dbReference type="RefSeq" id="WP_106245421.1">
    <property type="nucleotide sequence ID" value="NZ_PVZC01000003.1"/>
</dbReference>
<accession>A0A2T0Q734</accession>
<dbReference type="InterPro" id="IPR036291">
    <property type="entry name" value="NAD(P)-bd_dom_sf"/>
</dbReference>
<evidence type="ECO:0000313" key="1">
    <source>
        <dbReference type="EMBL" id="PRX99628.1"/>
    </source>
</evidence>
<keyword evidence="2" id="KW-1185">Reference proteome</keyword>
<comment type="caution">
    <text evidence="1">The sequence shown here is derived from an EMBL/GenBank/DDBJ whole genome shotgun (WGS) entry which is preliminary data.</text>
</comment>
<dbReference type="PANTHER" id="PTHR43781:SF1">
    <property type="entry name" value="SACCHAROPINE DEHYDROGENASE"/>
    <property type="match status" value="1"/>
</dbReference>
<dbReference type="PANTHER" id="PTHR43781">
    <property type="entry name" value="SACCHAROPINE DEHYDROGENASE"/>
    <property type="match status" value="1"/>
</dbReference>
<reference evidence="1 2" key="1">
    <citation type="submission" date="2018-03" db="EMBL/GenBank/DDBJ databases">
        <title>Genomic Encyclopedia of Archaeal and Bacterial Type Strains, Phase II (KMG-II): from individual species to whole genera.</title>
        <authorList>
            <person name="Goeker M."/>
        </authorList>
    </citation>
    <scope>NUCLEOTIDE SEQUENCE [LARGE SCALE GENOMIC DNA]</scope>
    <source>
        <strain evidence="1 2">DSM 45601</strain>
    </source>
</reference>
<dbReference type="EMBL" id="PVZC01000003">
    <property type="protein sequence ID" value="PRX99628.1"/>
    <property type="molecule type" value="Genomic_DNA"/>
</dbReference>
<name>A0A2T0Q734_9ACTN</name>
<dbReference type="Gene3D" id="3.40.50.720">
    <property type="entry name" value="NAD(P)-binding Rossmann-like Domain"/>
    <property type="match status" value="1"/>
</dbReference>
<dbReference type="AlphaFoldDB" id="A0A2T0Q734"/>
<evidence type="ECO:0000313" key="2">
    <source>
        <dbReference type="Proteomes" id="UP000237846"/>
    </source>
</evidence>
<dbReference type="OrthoDB" id="4420885at2"/>
<dbReference type="Proteomes" id="UP000237846">
    <property type="component" value="Unassembled WGS sequence"/>
</dbReference>